<dbReference type="Gene3D" id="3.10.180.10">
    <property type="entry name" value="2,3-Dihydroxybiphenyl 1,2-Dioxygenase, domain 1"/>
    <property type="match status" value="1"/>
</dbReference>
<dbReference type="PANTHER" id="PTHR35908:SF1">
    <property type="entry name" value="CONSERVED PROTEIN"/>
    <property type="match status" value="1"/>
</dbReference>
<dbReference type="Pfam" id="PF18029">
    <property type="entry name" value="Glyoxalase_6"/>
    <property type="match status" value="1"/>
</dbReference>
<dbReference type="SUPFAM" id="SSF54593">
    <property type="entry name" value="Glyoxalase/Bleomycin resistance protein/Dihydroxybiphenyl dioxygenase"/>
    <property type="match status" value="1"/>
</dbReference>
<comment type="caution">
    <text evidence="2">The sequence shown here is derived from an EMBL/GenBank/DDBJ whole genome shotgun (WGS) entry which is preliminary data.</text>
</comment>
<keyword evidence="3" id="KW-1185">Reference proteome</keyword>
<organism evidence="2 3">
    <name type="scientific">Nonomuraea marmarensis</name>
    <dbReference type="NCBI Taxonomy" id="3351344"/>
    <lineage>
        <taxon>Bacteria</taxon>
        <taxon>Bacillati</taxon>
        <taxon>Actinomycetota</taxon>
        <taxon>Actinomycetes</taxon>
        <taxon>Streptosporangiales</taxon>
        <taxon>Streptosporangiaceae</taxon>
        <taxon>Nonomuraea</taxon>
    </lineage>
</organism>
<gene>
    <name evidence="2" type="ORF">ACFLIM_19560</name>
</gene>
<proteinExistence type="predicted"/>
<dbReference type="RefSeq" id="WP_393167368.1">
    <property type="nucleotide sequence ID" value="NZ_JBICRM010000011.1"/>
</dbReference>
<protein>
    <submittedName>
        <fullName evidence="2">VOC family protein</fullName>
    </submittedName>
</protein>
<reference evidence="2 3" key="1">
    <citation type="submission" date="2024-10" db="EMBL/GenBank/DDBJ databases">
        <authorList>
            <person name="Topkara A.R."/>
            <person name="Saygin H."/>
        </authorList>
    </citation>
    <scope>NUCLEOTIDE SEQUENCE [LARGE SCALE GENOMIC DNA]</scope>
    <source>
        <strain evidence="2 3">M3C6</strain>
    </source>
</reference>
<dbReference type="InterPro" id="IPR029068">
    <property type="entry name" value="Glyas_Bleomycin-R_OHBP_Dase"/>
</dbReference>
<accession>A0ABW7ADF4</accession>
<dbReference type="Proteomes" id="UP001603978">
    <property type="component" value="Unassembled WGS sequence"/>
</dbReference>
<evidence type="ECO:0000313" key="2">
    <source>
        <dbReference type="EMBL" id="MFG1705392.1"/>
    </source>
</evidence>
<sequence length="125" mass="13985">MAVLREIVFHCKRPSAMARFWAQALDGYEIRPYDEAEIERLASLGRTPETDPNVAVDGPGPILFFSEVPETGNPGNHIHLDLIAADRSAEVERLISQGASMVREFDSWTIMRDPEGNEFCVADPR</sequence>
<dbReference type="InterPro" id="IPR041581">
    <property type="entry name" value="Glyoxalase_6"/>
</dbReference>
<dbReference type="PANTHER" id="PTHR35908">
    <property type="entry name" value="HYPOTHETICAL FUSION PROTEIN"/>
    <property type="match status" value="1"/>
</dbReference>
<dbReference type="EMBL" id="JBICRM010000011">
    <property type="protein sequence ID" value="MFG1705392.1"/>
    <property type="molecule type" value="Genomic_DNA"/>
</dbReference>
<feature type="domain" description="Glyoxalase-like" evidence="1">
    <location>
        <begin position="6"/>
        <end position="121"/>
    </location>
</feature>
<evidence type="ECO:0000313" key="3">
    <source>
        <dbReference type="Proteomes" id="UP001603978"/>
    </source>
</evidence>
<evidence type="ECO:0000259" key="1">
    <source>
        <dbReference type="Pfam" id="PF18029"/>
    </source>
</evidence>
<dbReference type="CDD" id="cd06587">
    <property type="entry name" value="VOC"/>
    <property type="match status" value="1"/>
</dbReference>
<name>A0ABW7ADF4_9ACTN</name>